<feature type="modified residue" description="4-aspartylphosphate" evidence="5">
    <location>
        <position position="56"/>
    </location>
</feature>
<evidence type="ECO:0000256" key="1">
    <source>
        <dbReference type="ARBA" id="ARBA00022553"/>
    </source>
</evidence>
<dbReference type="SUPFAM" id="SSF52172">
    <property type="entry name" value="CheY-like"/>
    <property type="match status" value="1"/>
</dbReference>
<evidence type="ECO:0000313" key="8">
    <source>
        <dbReference type="EMBL" id="MCH6164159.1"/>
    </source>
</evidence>
<dbReference type="CDD" id="cd17535">
    <property type="entry name" value="REC_NarL-like"/>
    <property type="match status" value="1"/>
</dbReference>
<keyword evidence="1 5" id="KW-0597">Phosphoprotein</keyword>
<proteinExistence type="predicted"/>
<dbReference type="CDD" id="cd06170">
    <property type="entry name" value="LuxR_C_like"/>
    <property type="match status" value="1"/>
</dbReference>
<evidence type="ECO:0000259" key="6">
    <source>
        <dbReference type="PROSITE" id="PS50043"/>
    </source>
</evidence>
<keyword evidence="2" id="KW-0805">Transcription regulation</keyword>
<sequence length="219" mass="23972">MTEHLRVVVGEDQALVREGIVRVLERAGLDVVGVAVDAPDLLHSARTHHPDVVIADIRMPPDLEDDGLRAALEIRATMPDIGVVVLSQFLEAHYARELVGERPEGVGYLLKEKVARPQILVDAVCRVAAGESALDPDVIQRLVIRKRVSSPFDDLTPRERDVLALMAEGRSNAGIAATLVVSVPAVERHVTSIFSKLGLRRSDAAQHRRVLAVLRYLQS</sequence>
<dbReference type="EMBL" id="JAKXMK010000001">
    <property type="protein sequence ID" value="MCH6164159.1"/>
    <property type="molecule type" value="Genomic_DNA"/>
</dbReference>
<gene>
    <name evidence="8" type="ORF">MMF94_00580</name>
</gene>
<dbReference type="PROSITE" id="PS50043">
    <property type="entry name" value="HTH_LUXR_2"/>
    <property type="match status" value="1"/>
</dbReference>
<dbReference type="PROSITE" id="PS50110">
    <property type="entry name" value="RESPONSE_REGULATORY"/>
    <property type="match status" value="1"/>
</dbReference>
<dbReference type="SMART" id="SM00448">
    <property type="entry name" value="REC"/>
    <property type="match status" value="1"/>
</dbReference>
<evidence type="ECO:0000256" key="2">
    <source>
        <dbReference type="ARBA" id="ARBA00023015"/>
    </source>
</evidence>
<evidence type="ECO:0000256" key="5">
    <source>
        <dbReference type="PROSITE-ProRule" id="PRU00169"/>
    </source>
</evidence>
<organism evidence="8 9">
    <name type="scientific">Pseudonocardia alaniniphila</name>
    <dbReference type="NCBI Taxonomy" id="75291"/>
    <lineage>
        <taxon>Bacteria</taxon>
        <taxon>Bacillati</taxon>
        <taxon>Actinomycetota</taxon>
        <taxon>Actinomycetes</taxon>
        <taxon>Pseudonocardiales</taxon>
        <taxon>Pseudonocardiaceae</taxon>
        <taxon>Pseudonocardia</taxon>
    </lineage>
</organism>
<keyword evidence="9" id="KW-1185">Reference proteome</keyword>
<evidence type="ECO:0000256" key="3">
    <source>
        <dbReference type="ARBA" id="ARBA00023125"/>
    </source>
</evidence>
<feature type="domain" description="Response regulatory" evidence="7">
    <location>
        <begin position="6"/>
        <end position="126"/>
    </location>
</feature>
<dbReference type="SUPFAM" id="SSF46894">
    <property type="entry name" value="C-terminal effector domain of the bipartite response regulators"/>
    <property type="match status" value="1"/>
</dbReference>
<evidence type="ECO:0000313" key="9">
    <source>
        <dbReference type="Proteomes" id="UP001299970"/>
    </source>
</evidence>
<dbReference type="InterPro" id="IPR016032">
    <property type="entry name" value="Sig_transdc_resp-reg_C-effctor"/>
</dbReference>
<protein>
    <submittedName>
        <fullName evidence="8">Response regulator transcription factor</fullName>
    </submittedName>
</protein>
<reference evidence="8 9" key="1">
    <citation type="submission" date="2022-03" db="EMBL/GenBank/DDBJ databases">
        <title>Pseudonocardia alaer sp. nov., a novel actinomycete isolated from reed forest soil.</title>
        <authorList>
            <person name="Wang L."/>
        </authorList>
    </citation>
    <scope>NUCLEOTIDE SEQUENCE [LARGE SCALE GENOMIC DNA]</scope>
    <source>
        <strain evidence="8 9">Y-16303</strain>
    </source>
</reference>
<dbReference type="PANTHER" id="PTHR43214">
    <property type="entry name" value="TWO-COMPONENT RESPONSE REGULATOR"/>
    <property type="match status" value="1"/>
</dbReference>
<dbReference type="Gene3D" id="3.40.50.2300">
    <property type="match status" value="1"/>
</dbReference>
<dbReference type="InterPro" id="IPR058245">
    <property type="entry name" value="NreC/VraR/RcsB-like_REC"/>
</dbReference>
<dbReference type="Proteomes" id="UP001299970">
    <property type="component" value="Unassembled WGS sequence"/>
</dbReference>
<feature type="domain" description="HTH luxR-type" evidence="6">
    <location>
        <begin position="148"/>
        <end position="219"/>
    </location>
</feature>
<dbReference type="InterPro" id="IPR011006">
    <property type="entry name" value="CheY-like_superfamily"/>
</dbReference>
<dbReference type="InterPro" id="IPR000792">
    <property type="entry name" value="Tscrpt_reg_LuxR_C"/>
</dbReference>
<keyword evidence="4" id="KW-0804">Transcription</keyword>
<dbReference type="InterPro" id="IPR001789">
    <property type="entry name" value="Sig_transdc_resp-reg_receiver"/>
</dbReference>
<dbReference type="SMART" id="SM00421">
    <property type="entry name" value="HTH_LUXR"/>
    <property type="match status" value="1"/>
</dbReference>
<dbReference type="PANTHER" id="PTHR43214:SF24">
    <property type="entry name" value="TRANSCRIPTIONAL REGULATORY PROTEIN NARL-RELATED"/>
    <property type="match status" value="1"/>
</dbReference>
<dbReference type="Pfam" id="PF00196">
    <property type="entry name" value="GerE"/>
    <property type="match status" value="1"/>
</dbReference>
<evidence type="ECO:0000256" key="4">
    <source>
        <dbReference type="ARBA" id="ARBA00023163"/>
    </source>
</evidence>
<name>A0ABS9T6K0_9PSEU</name>
<accession>A0ABS9T6K0</accession>
<dbReference type="PRINTS" id="PR00038">
    <property type="entry name" value="HTHLUXR"/>
</dbReference>
<evidence type="ECO:0000259" key="7">
    <source>
        <dbReference type="PROSITE" id="PS50110"/>
    </source>
</evidence>
<keyword evidence="3" id="KW-0238">DNA-binding</keyword>
<comment type="caution">
    <text evidence="8">The sequence shown here is derived from an EMBL/GenBank/DDBJ whole genome shotgun (WGS) entry which is preliminary data.</text>
</comment>
<dbReference type="Pfam" id="PF00072">
    <property type="entry name" value="Response_reg"/>
    <property type="match status" value="1"/>
</dbReference>
<dbReference type="InterPro" id="IPR039420">
    <property type="entry name" value="WalR-like"/>
</dbReference>